<dbReference type="InterPro" id="IPR027911">
    <property type="entry name" value="DUF4604"/>
</dbReference>
<reference evidence="3 4" key="1">
    <citation type="submission" date="2016-06" db="EMBL/GenBank/DDBJ databases">
        <title>Evolution of pathogenesis and genome organization in the Tremellales.</title>
        <authorList>
            <person name="Cuomo C."/>
            <person name="Litvintseva A."/>
            <person name="Heitman J."/>
            <person name="Chen Y."/>
            <person name="Sun S."/>
            <person name="Springer D."/>
            <person name="Dromer F."/>
            <person name="Young S."/>
            <person name="Zeng Q."/>
            <person name="Chapman S."/>
            <person name="Gujja S."/>
            <person name="Saif S."/>
            <person name="Birren B."/>
        </authorList>
    </citation>
    <scope>NUCLEOTIDE SEQUENCE [LARGE SCALE GENOMIC DNA]</scope>
    <source>
        <strain evidence="3 4">CBS 6039</strain>
    </source>
</reference>
<evidence type="ECO:0000313" key="4">
    <source>
        <dbReference type="Proteomes" id="UP000094065"/>
    </source>
</evidence>
<feature type="region of interest" description="Disordered" evidence="1">
    <location>
        <begin position="1"/>
        <end position="187"/>
    </location>
</feature>
<dbReference type="GeneID" id="30156216"/>
<sequence length="187" mass="20763">MAPREKGPTKNQYSQGLTYVAQKPSFLQNFGAPPASTSGRPGREALPERPSEGEWAGGSDIEDEDEEDEWSRALGGGGDEGPQVVVLKEGRHLSRDEIERERRRAKGEKTPPPEETKTKAPKDPSAKTDKEPKRPIIPKPNLNKRKLVGNDPEEDKADDAKKDGVDRKKKKKKAKKGLLSFNEEEEV</sequence>
<gene>
    <name evidence="3" type="ORF">L202_04907</name>
</gene>
<proteinExistence type="predicted"/>
<dbReference type="OrthoDB" id="2553298at2759"/>
<dbReference type="AlphaFoldDB" id="A0A1E3HN65"/>
<organism evidence="3 4">
    <name type="scientific">Cryptococcus amylolentus CBS 6039</name>
    <dbReference type="NCBI Taxonomy" id="1295533"/>
    <lineage>
        <taxon>Eukaryota</taxon>
        <taxon>Fungi</taxon>
        <taxon>Dikarya</taxon>
        <taxon>Basidiomycota</taxon>
        <taxon>Agaricomycotina</taxon>
        <taxon>Tremellomycetes</taxon>
        <taxon>Tremellales</taxon>
        <taxon>Cryptococcaceae</taxon>
        <taxon>Cryptococcus</taxon>
    </lineage>
</organism>
<evidence type="ECO:0000313" key="3">
    <source>
        <dbReference type="EMBL" id="ODN77777.1"/>
    </source>
</evidence>
<name>A0A1E3HN65_9TREE</name>
<protein>
    <recommendedName>
        <fullName evidence="2">DUF4604 domain-containing protein</fullName>
    </recommendedName>
</protein>
<evidence type="ECO:0000259" key="2">
    <source>
        <dbReference type="Pfam" id="PF15377"/>
    </source>
</evidence>
<dbReference type="RefSeq" id="XP_018993013.1">
    <property type="nucleotide sequence ID" value="XM_019139070.1"/>
</dbReference>
<dbReference type="Proteomes" id="UP000094065">
    <property type="component" value="Unassembled WGS sequence"/>
</dbReference>
<accession>A0A1E3HN65</accession>
<feature type="compositionally biased region" description="Basic residues" evidence="1">
    <location>
        <begin position="167"/>
        <end position="176"/>
    </location>
</feature>
<comment type="caution">
    <text evidence="3">The sequence shown here is derived from an EMBL/GenBank/DDBJ whole genome shotgun (WGS) entry which is preliminary data.</text>
</comment>
<feature type="compositionally biased region" description="Basic and acidic residues" evidence="1">
    <location>
        <begin position="41"/>
        <end position="52"/>
    </location>
</feature>
<evidence type="ECO:0000256" key="1">
    <source>
        <dbReference type="SAM" id="MobiDB-lite"/>
    </source>
</evidence>
<feature type="compositionally biased region" description="Basic and acidic residues" evidence="1">
    <location>
        <begin position="88"/>
        <end position="134"/>
    </location>
</feature>
<feature type="domain" description="DUF4604" evidence="2">
    <location>
        <begin position="16"/>
        <end position="185"/>
    </location>
</feature>
<dbReference type="EMBL" id="AWGJ01000007">
    <property type="protein sequence ID" value="ODN77777.1"/>
    <property type="molecule type" value="Genomic_DNA"/>
</dbReference>
<keyword evidence="4" id="KW-1185">Reference proteome</keyword>
<dbReference type="Pfam" id="PF15377">
    <property type="entry name" value="DUF4604"/>
    <property type="match status" value="1"/>
</dbReference>
<feature type="compositionally biased region" description="Acidic residues" evidence="1">
    <location>
        <begin position="60"/>
        <end position="69"/>
    </location>
</feature>